<dbReference type="InterPro" id="IPR018637">
    <property type="entry name" value="DUF2059"/>
</dbReference>
<dbReference type="Proteomes" id="UP001465153">
    <property type="component" value="Unassembled WGS sequence"/>
</dbReference>
<sequence length="280" mass="32427">MFKSSEEFMAFRELKVFCGAVACVLMNFPQMVLAEDKIDVLIQAYNLESEYRKVIHEIRPSLAKFREIEGQAETNELIRIHKKEEIDLLENAFSSEKIIMDLRDAFQRTYTNAEIEAAYEFSKTELGRSFLSKNLLMNTNVQEVVVARSKKYLEDVNVLFNRQYEEFQALTEKLKNDPLPISDTPETITFKDIVKFGAYREDGELIGYKTRPGERSELFNRSLFQKGDIVTSVNGVKTSDIERAGEVLNMLKTEERIHFEVNRDGEVLGFVVDLLKFDEN</sequence>
<protein>
    <recommendedName>
        <fullName evidence="1">DUF2059 domain-containing protein</fullName>
    </recommendedName>
</protein>
<comment type="caution">
    <text evidence="2">The sequence shown here is derived from an EMBL/GenBank/DDBJ whole genome shotgun (WGS) entry which is preliminary data.</text>
</comment>
<proteinExistence type="predicted"/>
<gene>
    <name evidence="2" type="ORF">NBRC116591_19630</name>
</gene>
<dbReference type="Gene3D" id="2.30.42.10">
    <property type="match status" value="1"/>
</dbReference>
<accession>A0ABQ0A978</accession>
<dbReference type="Pfam" id="PF09832">
    <property type="entry name" value="DUF2059"/>
    <property type="match status" value="1"/>
</dbReference>
<feature type="domain" description="DUF2059" evidence="1">
    <location>
        <begin position="96"/>
        <end position="142"/>
    </location>
</feature>
<organism evidence="2 3">
    <name type="scientific">Sessilibacter corallicola</name>
    <dbReference type="NCBI Taxonomy" id="2904075"/>
    <lineage>
        <taxon>Bacteria</taxon>
        <taxon>Pseudomonadati</taxon>
        <taxon>Pseudomonadota</taxon>
        <taxon>Gammaproteobacteria</taxon>
        <taxon>Cellvibrionales</taxon>
        <taxon>Cellvibrionaceae</taxon>
        <taxon>Sessilibacter</taxon>
    </lineage>
</organism>
<evidence type="ECO:0000259" key="1">
    <source>
        <dbReference type="Pfam" id="PF09832"/>
    </source>
</evidence>
<name>A0ABQ0A978_9GAMM</name>
<dbReference type="SUPFAM" id="SSF50156">
    <property type="entry name" value="PDZ domain-like"/>
    <property type="match status" value="1"/>
</dbReference>
<dbReference type="EMBL" id="BAABWN010000006">
    <property type="protein sequence ID" value="GAA6168152.1"/>
    <property type="molecule type" value="Genomic_DNA"/>
</dbReference>
<reference evidence="2 3" key="1">
    <citation type="submission" date="2024-04" db="EMBL/GenBank/DDBJ databases">
        <title>Draft genome sequence of Sessilibacter corallicola NBRC 116591.</title>
        <authorList>
            <person name="Miyakawa T."/>
            <person name="Kusuya Y."/>
            <person name="Miura T."/>
        </authorList>
    </citation>
    <scope>NUCLEOTIDE SEQUENCE [LARGE SCALE GENOMIC DNA]</scope>
    <source>
        <strain evidence="2 3">KU-00831-HH</strain>
    </source>
</reference>
<dbReference type="InterPro" id="IPR036034">
    <property type="entry name" value="PDZ_sf"/>
</dbReference>
<evidence type="ECO:0000313" key="2">
    <source>
        <dbReference type="EMBL" id="GAA6168152.1"/>
    </source>
</evidence>
<keyword evidence="3" id="KW-1185">Reference proteome</keyword>
<evidence type="ECO:0000313" key="3">
    <source>
        <dbReference type="Proteomes" id="UP001465153"/>
    </source>
</evidence>